<dbReference type="InterPro" id="IPR032675">
    <property type="entry name" value="LRR_dom_sf"/>
</dbReference>
<sequence length="288" mass="32766">MASSSCMPTRKQCEDLSGWSELPPELTLSIMLRLDTVDILDNAQKVCSSWWRVCKHPSIWRKIDMRSRTAMDGHYLGRMCRHAVDRSQGGLVEIRMNIGSDSLLEYIADRSPNLRSLGLELFYPISYNGLVNLVAKLPLLEELEVVRAFLKMELKPIGRASPKLKILKLKCTGWSSFLYKTVDDDALGIAETMPELRHLQLLGNKLTNTGLTAILDNCPHLEHLDLRKCSNIKLSGDLEKRCLERLKEFRRPNDSTDDCPFFDILSAFESAKEPDNNSVDSIDELLLW</sequence>
<dbReference type="SUPFAM" id="SSF81383">
    <property type="entry name" value="F-box domain"/>
    <property type="match status" value="1"/>
</dbReference>
<name>A0A087FWD6_ARAAL</name>
<dbReference type="CDD" id="cd22164">
    <property type="entry name" value="F-box_AtSKIP19-like"/>
    <property type="match status" value="1"/>
</dbReference>
<dbReference type="AlphaFoldDB" id="A0A087FWD6"/>
<dbReference type="PROSITE" id="PS50181">
    <property type="entry name" value="FBOX"/>
    <property type="match status" value="1"/>
</dbReference>
<dbReference type="PANTHER" id="PTHR38926">
    <property type="entry name" value="F-BOX DOMAIN CONTAINING PROTEIN, EXPRESSED"/>
    <property type="match status" value="1"/>
</dbReference>
<dbReference type="InterPro" id="IPR036047">
    <property type="entry name" value="F-box-like_dom_sf"/>
</dbReference>
<keyword evidence="3" id="KW-1185">Reference proteome</keyword>
<dbReference type="EMBL" id="KL994370">
    <property type="protein sequence ID" value="KFK21938.1"/>
    <property type="molecule type" value="Genomic_DNA"/>
</dbReference>
<reference evidence="3" key="1">
    <citation type="journal article" date="2015" name="Nat. Plants">
        <title>Genome expansion of Arabis alpina linked with retrotransposition and reduced symmetric DNA methylation.</title>
        <authorList>
            <person name="Willing E.M."/>
            <person name="Rawat V."/>
            <person name="Mandakova T."/>
            <person name="Maumus F."/>
            <person name="James G.V."/>
            <person name="Nordstroem K.J."/>
            <person name="Becker C."/>
            <person name="Warthmann N."/>
            <person name="Chica C."/>
            <person name="Szarzynska B."/>
            <person name="Zytnicki M."/>
            <person name="Albani M.C."/>
            <person name="Kiefer C."/>
            <person name="Bergonzi S."/>
            <person name="Castaings L."/>
            <person name="Mateos J.L."/>
            <person name="Berns M.C."/>
            <person name="Bujdoso N."/>
            <person name="Piofczyk T."/>
            <person name="de Lorenzo L."/>
            <person name="Barrero-Sicilia C."/>
            <person name="Mateos I."/>
            <person name="Piednoel M."/>
            <person name="Hagmann J."/>
            <person name="Chen-Min-Tao R."/>
            <person name="Iglesias-Fernandez R."/>
            <person name="Schuster S.C."/>
            <person name="Alonso-Blanco C."/>
            <person name="Roudier F."/>
            <person name="Carbonero P."/>
            <person name="Paz-Ares J."/>
            <person name="Davis S.J."/>
            <person name="Pecinka A."/>
            <person name="Quesneville H."/>
            <person name="Colot V."/>
            <person name="Lysak M.A."/>
            <person name="Weigel D."/>
            <person name="Coupland G."/>
            <person name="Schneeberger K."/>
        </authorList>
    </citation>
    <scope>NUCLEOTIDE SEQUENCE [LARGE SCALE GENOMIC DNA]</scope>
    <source>
        <strain evidence="3">cv. Pajares</strain>
    </source>
</reference>
<accession>A0A087FWD6</accession>
<dbReference type="OrthoDB" id="957465at2759"/>
<dbReference type="OMA" id="CREQIAN"/>
<dbReference type="Gene3D" id="3.80.10.10">
    <property type="entry name" value="Ribonuclease Inhibitor"/>
    <property type="match status" value="1"/>
</dbReference>
<dbReference type="SUPFAM" id="SSF52047">
    <property type="entry name" value="RNI-like"/>
    <property type="match status" value="1"/>
</dbReference>
<dbReference type="Proteomes" id="UP000029120">
    <property type="component" value="Unassembled WGS sequence"/>
</dbReference>
<organism evidence="2 3">
    <name type="scientific">Arabis alpina</name>
    <name type="common">Alpine rock-cress</name>
    <dbReference type="NCBI Taxonomy" id="50452"/>
    <lineage>
        <taxon>Eukaryota</taxon>
        <taxon>Viridiplantae</taxon>
        <taxon>Streptophyta</taxon>
        <taxon>Embryophyta</taxon>
        <taxon>Tracheophyta</taxon>
        <taxon>Spermatophyta</taxon>
        <taxon>Magnoliopsida</taxon>
        <taxon>eudicotyledons</taxon>
        <taxon>Gunneridae</taxon>
        <taxon>Pentapetalae</taxon>
        <taxon>rosids</taxon>
        <taxon>malvids</taxon>
        <taxon>Brassicales</taxon>
        <taxon>Brassicaceae</taxon>
        <taxon>Arabideae</taxon>
        <taxon>Arabis</taxon>
    </lineage>
</organism>
<dbReference type="eggNOG" id="KOG1947">
    <property type="taxonomic scope" value="Eukaryota"/>
</dbReference>
<dbReference type="SMART" id="SM00367">
    <property type="entry name" value="LRR_CC"/>
    <property type="match status" value="3"/>
</dbReference>
<evidence type="ECO:0000259" key="1">
    <source>
        <dbReference type="PROSITE" id="PS50181"/>
    </source>
</evidence>
<dbReference type="InterPro" id="IPR006553">
    <property type="entry name" value="Leu-rich_rpt_Cys-con_subtyp"/>
</dbReference>
<evidence type="ECO:0000313" key="3">
    <source>
        <dbReference type="Proteomes" id="UP000029120"/>
    </source>
</evidence>
<proteinExistence type="predicted"/>
<dbReference type="Gene3D" id="1.20.1280.50">
    <property type="match status" value="1"/>
</dbReference>
<protein>
    <recommendedName>
        <fullName evidence="1">F-box domain-containing protein</fullName>
    </recommendedName>
</protein>
<evidence type="ECO:0000313" key="2">
    <source>
        <dbReference type="EMBL" id="KFK21938.1"/>
    </source>
</evidence>
<feature type="domain" description="F-box" evidence="1">
    <location>
        <begin position="16"/>
        <end position="63"/>
    </location>
</feature>
<dbReference type="Gramene" id="KFK21938">
    <property type="protein sequence ID" value="KFK21938"/>
    <property type="gene ID" value="AALP_AAs56901U000600"/>
</dbReference>
<dbReference type="PANTHER" id="PTHR38926:SF2">
    <property type="entry name" value="F-BOX_LRR-REPEAT PROTEIN 21-RELATED"/>
    <property type="match status" value="1"/>
</dbReference>
<gene>
    <name evidence="2" type="ORF">AALP_AAs56901U000600</name>
</gene>
<dbReference type="InterPro" id="IPR001810">
    <property type="entry name" value="F-box_dom"/>
</dbReference>
<dbReference type="Pfam" id="PF12937">
    <property type="entry name" value="F-box-like"/>
    <property type="match status" value="1"/>
</dbReference>